<organism evidence="1 2">
    <name type="scientific">Bilophila wadsworthia (strain 3_1_6)</name>
    <dbReference type="NCBI Taxonomy" id="563192"/>
    <lineage>
        <taxon>Bacteria</taxon>
        <taxon>Pseudomonadati</taxon>
        <taxon>Thermodesulfobacteriota</taxon>
        <taxon>Desulfovibrionia</taxon>
        <taxon>Desulfovibrionales</taxon>
        <taxon>Desulfovibrionaceae</taxon>
        <taxon>Bilophila</taxon>
    </lineage>
</organism>
<dbReference type="EMBL" id="ADCP02000003">
    <property type="protein sequence ID" value="EPC05700.1"/>
    <property type="molecule type" value="Genomic_DNA"/>
</dbReference>
<dbReference type="AlphaFoldDB" id="S2KSG7"/>
<reference evidence="1 2" key="2">
    <citation type="submission" date="2013-04" db="EMBL/GenBank/DDBJ databases">
        <title>The Genome Sequence of Bilophila wadsworthia 3_1_6.</title>
        <authorList>
            <consortium name="The Broad Institute Genomics Platform"/>
            <person name="Earl A."/>
            <person name="Ward D."/>
            <person name="Feldgarden M."/>
            <person name="Gevers D."/>
            <person name="Sibley C."/>
            <person name="Strauss J."/>
            <person name="Allen-Vercoe E."/>
            <person name="Walker B."/>
            <person name="Young S."/>
            <person name="Zeng Q."/>
            <person name="Gargeya S."/>
            <person name="Fitzgerald M."/>
            <person name="Haas B."/>
            <person name="Abouelleil A."/>
            <person name="Allen A.W."/>
            <person name="Alvarado L."/>
            <person name="Arachchi H.M."/>
            <person name="Berlin A.M."/>
            <person name="Chapman S.B."/>
            <person name="Gainer-Dewar J."/>
            <person name="Goldberg J."/>
            <person name="Griggs A."/>
            <person name="Gujja S."/>
            <person name="Hansen M."/>
            <person name="Howarth C."/>
            <person name="Imamovic A."/>
            <person name="Ireland A."/>
            <person name="Larimer J."/>
            <person name="McCowan C."/>
            <person name="Murphy C."/>
            <person name="Pearson M."/>
            <person name="Poon T.W."/>
            <person name="Priest M."/>
            <person name="Roberts A."/>
            <person name="Saif S."/>
            <person name="Shea T."/>
            <person name="Sisk P."/>
            <person name="Sykes S."/>
            <person name="Wortman J."/>
            <person name="Nusbaum C."/>
            <person name="Birren B."/>
        </authorList>
    </citation>
    <scope>NUCLEOTIDE SEQUENCE [LARGE SCALE GENOMIC DNA]</scope>
    <source>
        <strain evidence="1 2">3_1_6</strain>
    </source>
</reference>
<comment type="caution">
    <text evidence="1">The sequence shown here is derived from an EMBL/GenBank/DDBJ whole genome shotgun (WGS) entry which is preliminary data.</text>
</comment>
<reference evidence="1 2" key="1">
    <citation type="submission" date="2010-10" db="EMBL/GenBank/DDBJ databases">
        <authorList>
            <consortium name="The Broad Institute Genome Sequencing Platform"/>
            <person name="Ward D."/>
            <person name="Earl A."/>
            <person name="Feldgarden M."/>
            <person name="Young S.K."/>
            <person name="Gargeya S."/>
            <person name="Zeng Q."/>
            <person name="Alvarado L."/>
            <person name="Berlin A."/>
            <person name="Bochicchio J."/>
            <person name="Chapman S.B."/>
            <person name="Chen Z."/>
            <person name="Freedman E."/>
            <person name="Gellesch M."/>
            <person name="Goldberg J."/>
            <person name="Griggs A."/>
            <person name="Gujja S."/>
            <person name="Heilman E."/>
            <person name="Heiman D."/>
            <person name="Howarth C."/>
            <person name="Mehta T."/>
            <person name="Neiman D."/>
            <person name="Pearson M."/>
            <person name="Roberts A."/>
            <person name="Saif S."/>
            <person name="Shea T."/>
            <person name="Shenoy N."/>
            <person name="Sisk P."/>
            <person name="Stolte C."/>
            <person name="Sykes S."/>
            <person name="White J."/>
            <person name="Yandava C."/>
            <person name="Allen-Vercoe E."/>
            <person name="Sibley C."/>
            <person name="Ambrose C.E."/>
            <person name="Strauss J."/>
            <person name="Daigneault M."/>
            <person name="Haas B."/>
            <person name="Nusbaum C."/>
            <person name="Birren B."/>
        </authorList>
    </citation>
    <scope>NUCLEOTIDE SEQUENCE [LARGE SCALE GENOMIC DNA]</scope>
    <source>
        <strain evidence="1 2">3_1_6</strain>
    </source>
</reference>
<keyword evidence="2" id="KW-1185">Reference proteome</keyword>
<name>S2KSG7_BILW3</name>
<gene>
    <name evidence="1" type="ORF">HMPREF0179_05299</name>
</gene>
<dbReference type="HOGENOM" id="CLU_2731937_0_0_7"/>
<dbReference type="Proteomes" id="UP000006034">
    <property type="component" value="Unassembled WGS sequence"/>
</dbReference>
<evidence type="ECO:0000313" key="2">
    <source>
        <dbReference type="Proteomes" id="UP000006034"/>
    </source>
</evidence>
<proteinExistence type="predicted"/>
<evidence type="ECO:0000313" key="1">
    <source>
        <dbReference type="EMBL" id="EPC05700.1"/>
    </source>
</evidence>
<accession>S2KSG7</accession>
<protein>
    <submittedName>
        <fullName evidence="1">Uncharacterized protein</fullName>
    </submittedName>
</protein>
<sequence>MDIWGFARQKMLFFHDMDAKIAMIFRFGIAERAPTDILGESSCIMVECRKQGRPSLLGSKPFLSDDGTGMS</sequence>